<protein>
    <submittedName>
        <fullName evidence="1">Uncharacterized protein</fullName>
    </submittedName>
</protein>
<dbReference type="AlphaFoldDB" id="A0AAV5AGH2"/>
<dbReference type="InterPro" id="IPR021861">
    <property type="entry name" value="THO_THOC1"/>
</dbReference>
<name>A0AAV5AGH2_9AGAM</name>
<comment type="caution">
    <text evidence="1">The sequence shown here is derived from an EMBL/GenBank/DDBJ whole genome shotgun (WGS) entry which is preliminary data.</text>
</comment>
<gene>
    <name evidence="1" type="ORF">Clacol_006022</name>
</gene>
<evidence type="ECO:0000313" key="1">
    <source>
        <dbReference type="EMBL" id="GJJ11784.1"/>
    </source>
</evidence>
<reference evidence="1" key="1">
    <citation type="submission" date="2021-10" db="EMBL/GenBank/DDBJ databases">
        <title>De novo Genome Assembly of Clathrus columnatus (Basidiomycota, Fungi) Using Illumina and Nanopore Sequence Data.</title>
        <authorList>
            <person name="Ogiso-Tanaka E."/>
            <person name="Itagaki H."/>
            <person name="Hosoya T."/>
            <person name="Hosaka K."/>
        </authorList>
    </citation>
    <scope>NUCLEOTIDE SEQUENCE</scope>
    <source>
        <strain evidence="1">MO-923</strain>
    </source>
</reference>
<dbReference type="PANTHER" id="PTHR13265:SF0">
    <property type="entry name" value="HPR1"/>
    <property type="match status" value="1"/>
</dbReference>
<dbReference type="Proteomes" id="UP001050691">
    <property type="component" value="Unassembled WGS sequence"/>
</dbReference>
<proteinExistence type="predicted"/>
<dbReference type="GO" id="GO:0000445">
    <property type="term" value="C:THO complex part of transcription export complex"/>
    <property type="evidence" value="ECO:0007669"/>
    <property type="project" value="TreeGrafter"/>
</dbReference>
<dbReference type="EMBL" id="BPWL01000007">
    <property type="protein sequence ID" value="GJJ11784.1"/>
    <property type="molecule type" value="Genomic_DNA"/>
</dbReference>
<dbReference type="Pfam" id="PF11957">
    <property type="entry name" value="efThoc1"/>
    <property type="match status" value="1"/>
</dbReference>
<dbReference type="GO" id="GO:0006406">
    <property type="term" value="P:mRNA export from nucleus"/>
    <property type="evidence" value="ECO:0007669"/>
    <property type="project" value="TreeGrafter"/>
</dbReference>
<dbReference type="PANTHER" id="PTHR13265">
    <property type="entry name" value="THO COMPLEX SUBUNIT 1"/>
    <property type="match status" value="1"/>
</dbReference>
<keyword evidence="2" id="KW-1185">Reference proteome</keyword>
<organism evidence="1 2">
    <name type="scientific">Clathrus columnatus</name>
    <dbReference type="NCBI Taxonomy" id="1419009"/>
    <lineage>
        <taxon>Eukaryota</taxon>
        <taxon>Fungi</taxon>
        <taxon>Dikarya</taxon>
        <taxon>Basidiomycota</taxon>
        <taxon>Agaricomycotina</taxon>
        <taxon>Agaricomycetes</taxon>
        <taxon>Phallomycetidae</taxon>
        <taxon>Phallales</taxon>
        <taxon>Clathraceae</taxon>
        <taxon>Clathrus</taxon>
    </lineage>
</organism>
<accession>A0AAV5AGH2</accession>
<sequence length="171" mass="19687">MTLFSKFLTSPELLDSEIADTNFLRQFLFQLLIILQHLLQFTVGEKVKWTGARNRLLQMDFTVNATDEKWCHDTWTRVVEGIRATTPGGKRIAETVCAIFDRESNWKTKLEENDKNDGTTASLALSLGYRSYHRTMETGFYVLQSCEDLIGPGDLKDCVKRSKQVEMRIEL</sequence>
<evidence type="ECO:0000313" key="2">
    <source>
        <dbReference type="Proteomes" id="UP001050691"/>
    </source>
</evidence>